<dbReference type="InterPro" id="IPR011664">
    <property type="entry name" value="Abi_system_AbiD/AbiF-like"/>
</dbReference>
<evidence type="ECO:0000313" key="1">
    <source>
        <dbReference type="EMBL" id="MBC1457907.1"/>
    </source>
</evidence>
<organism evidence="1 2">
    <name type="scientific">Listeria newyorkensis</name>
    <dbReference type="NCBI Taxonomy" id="1497681"/>
    <lineage>
        <taxon>Bacteria</taxon>
        <taxon>Bacillati</taxon>
        <taxon>Bacillota</taxon>
        <taxon>Bacilli</taxon>
        <taxon>Bacillales</taxon>
        <taxon>Listeriaceae</taxon>
        <taxon>Listeria</taxon>
    </lineage>
</organism>
<sequence length="327" mass="37844">MAKGKSTTGLMAHMRERHNIKISSNSSRRDLLNMGYYHGYKAYRFVRGKENRLEITEFSQIKAVYDFDLGLKTLFFPTLIRMETALKNRVLDYIVSDNSVEIEVIYNDKLNDFSAKKPGTGKYKEKVKKKLNFRAKMDGTIAYYYGNGNPSIQHFFHNNKPVPIWAYFEVITLGEFGNFINCLTCDDRIGILRDIGINHSGLNQNGRILENIVFAINALRNATMHNSVIFDCRFNNQNYSKQIKTYLEAQTGISGITFESAIDFFILLIYLEKNIGISRVELRKTAKAFNKLKEKLYKNIPGKSYFEILGSDIRKKTLDLENYIELY</sequence>
<comment type="caution">
    <text evidence="1">The sequence shown here is derived from an EMBL/GenBank/DDBJ whole genome shotgun (WGS) entry which is preliminary data.</text>
</comment>
<dbReference type="Pfam" id="PF07751">
    <property type="entry name" value="Abi_2"/>
    <property type="match status" value="1"/>
</dbReference>
<protein>
    <submittedName>
        <fullName evidence="1">Abi family protein</fullName>
    </submittedName>
</protein>
<dbReference type="Proteomes" id="UP000569903">
    <property type="component" value="Unassembled WGS sequence"/>
</dbReference>
<dbReference type="EMBL" id="JAARQN010000007">
    <property type="protein sequence ID" value="MBC1457907.1"/>
    <property type="molecule type" value="Genomic_DNA"/>
</dbReference>
<dbReference type="AlphaFoldDB" id="A0A841YZC0"/>
<reference evidence="1 2" key="1">
    <citation type="submission" date="2020-03" db="EMBL/GenBank/DDBJ databases">
        <title>Soil Listeria distribution.</title>
        <authorList>
            <person name="Liao J."/>
            <person name="Wiedmann M."/>
        </authorList>
    </citation>
    <scope>NUCLEOTIDE SEQUENCE [LARGE SCALE GENOMIC DNA]</scope>
    <source>
        <strain evidence="1 2">FSL L7-1614</strain>
    </source>
</reference>
<dbReference type="RefSeq" id="WP_185389160.1">
    <property type="nucleotide sequence ID" value="NZ_JAARQN010000007.1"/>
</dbReference>
<evidence type="ECO:0000313" key="2">
    <source>
        <dbReference type="Proteomes" id="UP000569903"/>
    </source>
</evidence>
<gene>
    <name evidence="1" type="ORF">HB850_09060</name>
</gene>
<name>A0A841YZC0_9LIST</name>
<accession>A0A841YZC0</accession>
<proteinExistence type="predicted"/>